<dbReference type="NCBIfam" id="TIGR02098">
    <property type="entry name" value="MJ0042_CXXC"/>
    <property type="match status" value="1"/>
</dbReference>
<dbReference type="AlphaFoldDB" id="X0TV77"/>
<evidence type="ECO:0000313" key="2">
    <source>
        <dbReference type="EMBL" id="GAF97154.1"/>
    </source>
</evidence>
<reference evidence="2" key="1">
    <citation type="journal article" date="2014" name="Front. Microbiol.">
        <title>High frequency of phylogenetically diverse reductive dehalogenase-homologous genes in deep subseafloor sedimentary metagenomes.</title>
        <authorList>
            <person name="Kawai M."/>
            <person name="Futagami T."/>
            <person name="Toyoda A."/>
            <person name="Takaki Y."/>
            <person name="Nishi S."/>
            <person name="Hori S."/>
            <person name="Arai W."/>
            <person name="Tsubouchi T."/>
            <person name="Morono Y."/>
            <person name="Uchiyama I."/>
            <person name="Ito T."/>
            <person name="Fujiyama A."/>
            <person name="Inagaki F."/>
            <person name="Takami H."/>
        </authorList>
    </citation>
    <scope>NUCLEOTIDE SEQUENCE</scope>
    <source>
        <strain evidence="2">Expedition CK06-06</strain>
    </source>
</reference>
<dbReference type="EMBL" id="BARS01014819">
    <property type="protein sequence ID" value="GAF97154.1"/>
    <property type="molecule type" value="Genomic_DNA"/>
</dbReference>
<dbReference type="Pfam" id="PF13717">
    <property type="entry name" value="Zn_ribbon_4"/>
    <property type="match status" value="1"/>
</dbReference>
<accession>X0TV77</accession>
<sequence length="164" mass="18729">MFRLDDGLIKPTGSKVRCSKCGETFKVFQPSEVERRKYQRVKTQNLISYFSFDETGKLISHGLGIAMDISKGGILLETTNYIKSGLIVLTATDRERNLFEVKGKLAYSKKTSIGTYFSGIEFIGVNERVTKFIAKMVKEYNYQGHNLFYRLHNQDPQPIPDKVT</sequence>
<evidence type="ECO:0000259" key="1">
    <source>
        <dbReference type="Pfam" id="PF13717"/>
    </source>
</evidence>
<feature type="domain" description="Zinc finger/thioredoxin putative" evidence="1">
    <location>
        <begin position="2"/>
        <end position="26"/>
    </location>
</feature>
<organism evidence="2">
    <name type="scientific">marine sediment metagenome</name>
    <dbReference type="NCBI Taxonomy" id="412755"/>
    <lineage>
        <taxon>unclassified sequences</taxon>
        <taxon>metagenomes</taxon>
        <taxon>ecological metagenomes</taxon>
    </lineage>
</organism>
<gene>
    <name evidence="2" type="ORF">S01H1_24634</name>
</gene>
<protein>
    <recommendedName>
        <fullName evidence="1">Zinc finger/thioredoxin putative domain-containing protein</fullName>
    </recommendedName>
</protein>
<dbReference type="InterPro" id="IPR011723">
    <property type="entry name" value="Znf/thioredoxin_put"/>
</dbReference>
<proteinExistence type="predicted"/>
<comment type="caution">
    <text evidence="2">The sequence shown here is derived from an EMBL/GenBank/DDBJ whole genome shotgun (WGS) entry which is preliminary data.</text>
</comment>
<name>X0TV77_9ZZZZ</name>